<comment type="subcellular location">
    <subcellularLocation>
        <location evidence="1 7">Cell membrane</location>
        <topology evidence="1 7">Multi-pass membrane protein</topology>
    </subcellularLocation>
</comment>
<keyword evidence="10" id="KW-1185">Reference proteome</keyword>
<dbReference type="EMBL" id="JACCFM010000001">
    <property type="protein sequence ID" value="NYJ20432.1"/>
    <property type="molecule type" value="Genomic_DNA"/>
</dbReference>
<dbReference type="PROSITE" id="PS50928">
    <property type="entry name" value="ABC_TM1"/>
    <property type="match status" value="1"/>
</dbReference>
<name>A0A7Z0EGE4_9MICO</name>
<reference evidence="9 10" key="1">
    <citation type="submission" date="2020-07" db="EMBL/GenBank/DDBJ databases">
        <title>Sequencing the genomes of 1000 actinobacteria strains.</title>
        <authorList>
            <person name="Klenk H.-P."/>
        </authorList>
    </citation>
    <scope>NUCLEOTIDE SEQUENCE [LARGE SCALE GENOMIC DNA]</scope>
    <source>
        <strain evidence="9 10">LI1</strain>
    </source>
</reference>
<comment type="caution">
    <text evidence="9">The sequence shown here is derived from an EMBL/GenBank/DDBJ whole genome shotgun (WGS) entry which is preliminary data.</text>
</comment>
<dbReference type="Proteomes" id="UP000537260">
    <property type="component" value="Unassembled WGS sequence"/>
</dbReference>
<keyword evidence="5 7" id="KW-1133">Transmembrane helix</keyword>
<evidence type="ECO:0000259" key="8">
    <source>
        <dbReference type="PROSITE" id="PS50928"/>
    </source>
</evidence>
<proteinExistence type="inferred from homology"/>
<dbReference type="PANTHER" id="PTHR43744">
    <property type="entry name" value="ABC TRANSPORTER PERMEASE PROTEIN MG189-RELATED-RELATED"/>
    <property type="match status" value="1"/>
</dbReference>
<evidence type="ECO:0000313" key="10">
    <source>
        <dbReference type="Proteomes" id="UP000537260"/>
    </source>
</evidence>
<dbReference type="RefSeq" id="WP_343062556.1">
    <property type="nucleotide sequence ID" value="NZ_JACCFM010000001.1"/>
</dbReference>
<dbReference type="GO" id="GO:0055085">
    <property type="term" value="P:transmembrane transport"/>
    <property type="evidence" value="ECO:0007669"/>
    <property type="project" value="InterPro"/>
</dbReference>
<evidence type="ECO:0000256" key="3">
    <source>
        <dbReference type="ARBA" id="ARBA00022475"/>
    </source>
</evidence>
<dbReference type="PANTHER" id="PTHR43744:SF8">
    <property type="entry name" value="SN-GLYCEROL-3-PHOSPHATE TRANSPORT SYSTEM PERMEASE PROTEIN UGPE"/>
    <property type="match status" value="1"/>
</dbReference>
<dbReference type="InterPro" id="IPR035906">
    <property type="entry name" value="MetI-like_sf"/>
</dbReference>
<keyword evidence="6 7" id="KW-0472">Membrane</keyword>
<dbReference type="CDD" id="cd06261">
    <property type="entry name" value="TM_PBP2"/>
    <property type="match status" value="1"/>
</dbReference>
<evidence type="ECO:0000256" key="6">
    <source>
        <dbReference type="ARBA" id="ARBA00023136"/>
    </source>
</evidence>
<dbReference type="SUPFAM" id="SSF161098">
    <property type="entry name" value="MetI-like"/>
    <property type="match status" value="1"/>
</dbReference>
<feature type="transmembrane region" description="Helical" evidence="7">
    <location>
        <begin position="21"/>
        <end position="41"/>
    </location>
</feature>
<keyword evidence="3" id="KW-1003">Cell membrane</keyword>
<protein>
    <submittedName>
        <fullName evidence="9">Lactose/L-arabinose transport system permease protein</fullName>
    </submittedName>
</protein>
<feature type="transmembrane region" description="Helical" evidence="7">
    <location>
        <begin position="148"/>
        <end position="169"/>
    </location>
</feature>
<accession>A0A7Z0EGE4</accession>
<comment type="similarity">
    <text evidence="7">Belongs to the binding-protein-dependent transport system permease family.</text>
</comment>
<dbReference type="Gene3D" id="1.10.3720.10">
    <property type="entry name" value="MetI-like"/>
    <property type="match status" value="1"/>
</dbReference>
<keyword evidence="2 7" id="KW-0813">Transport</keyword>
<keyword evidence="4 7" id="KW-0812">Transmembrane</keyword>
<evidence type="ECO:0000256" key="4">
    <source>
        <dbReference type="ARBA" id="ARBA00022692"/>
    </source>
</evidence>
<evidence type="ECO:0000313" key="9">
    <source>
        <dbReference type="EMBL" id="NYJ20432.1"/>
    </source>
</evidence>
<dbReference type="GO" id="GO:0005886">
    <property type="term" value="C:plasma membrane"/>
    <property type="evidence" value="ECO:0007669"/>
    <property type="project" value="UniProtKB-SubCell"/>
</dbReference>
<dbReference type="InterPro" id="IPR000515">
    <property type="entry name" value="MetI-like"/>
</dbReference>
<evidence type="ECO:0000256" key="1">
    <source>
        <dbReference type="ARBA" id="ARBA00004651"/>
    </source>
</evidence>
<feature type="transmembrane region" description="Helical" evidence="7">
    <location>
        <begin position="190"/>
        <end position="212"/>
    </location>
</feature>
<evidence type="ECO:0000256" key="5">
    <source>
        <dbReference type="ARBA" id="ARBA00022989"/>
    </source>
</evidence>
<dbReference type="AlphaFoldDB" id="A0A7Z0EGE4"/>
<feature type="transmembrane region" description="Helical" evidence="7">
    <location>
        <begin position="248"/>
        <end position="269"/>
    </location>
</feature>
<sequence length="284" mass="31222">MTRATPAASARLGSAIRQAPIYFVLLVGSIISLIPFLWMVIASTHQTSDLFGTPLPVLPGGELLNNLARLQHDVNFGRVMVNSLLLAVIYTVFSSMISIMAGYGLAKFKFRGRGIALGVILVTMMIPMQVLLVPLFQMMASLGWIDTYQAVILPFLASAFGIFLMRQSFLDFPDSLIESSRIDGASEFRTFYGIVLPVARPQIAALIIYTFMTQWNAFIWPLLMLNTEDNYTIPVALNTMIGLSRVDYSGLMLGSLLATLPLLILFLIFQRQFISGLLGGAVKG</sequence>
<dbReference type="Pfam" id="PF00528">
    <property type="entry name" value="BPD_transp_1"/>
    <property type="match status" value="1"/>
</dbReference>
<gene>
    <name evidence="9" type="ORF">HNR05_002223</name>
</gene>
<organism evidence="9 10">
    <name type="scientific">Glaciibacter psychrotolerans</name>
    <dbReference type="NCBI Taxonomy" id="670054"/>
    <lineage>
        <taxon>Bacteria</taxon>
        <taxon>Bacillati</taxon>
        <taxon>Actinomycetota</taxon>
        <taxon>Actinomycetes</taxon>
        <taxon>Micrococcales</taxon>
        <taxon>Microbacteriaceae</taxon>
        <taxon>Glaciibacter</taxon>
    </lineage>
</organism>
<feature type="domain" description="ABC transmembrane type-1" evidence="8">
    <location>
        <begin position="80"/>
        <end position="269"/>
    </location>
</feature>
<feature type="transmembrane region" description="Helical" evidence="7">
    <location>
        <begin position="84"/>
        <end position="103"/>
    </location>
</feature>
<evidence type="ECO:0000256" key="2">
    <source>
        <dbReference type="ARBA" id="ARBA00022448"/>
    </source>
</evidence>
<evidence type="ECO:0000256" key="7">
    <source>
        <dbReference type="RuleBase" id="RU363032"/>
    </source>
</evidence>
<feature type="transmembrane region" description="Helical" evidence="7">
    <location>
        <begin position="115"/>
        <end position="136"/>
    </location>
</feature>